<organism evidence="1 2">
    <name type="scientific">Allisonella histaminiformans</name>
    <dbReference type="NCBI Taxonomy" id="209880"/>
    <lineage>
        <taxon>Bacteria</taxon>
        <taxon>Bacillati</taxon>
        <taxon>Bacillota</taxon>
        <taxon>Negativicutes</taxon>
        <taxon>Veillonellales</taxon>
        <taxon>Veillonellaceae</taxon>
        <taxon>Allisonella</taxon>
    </lineage>
</organism>
<dbReference type="AlphaFoldDB" id="A0A1G5W4R6"/>
<evidence type="ECO:0000313" key="2">
    <source>
        <dbReference type="Proteomes" id="UP000199689"/>
    </source>
</evidence>
<protein>
    <submittedName>
        <fullName evidence="1">Uncharacterized protein</fullName>
    </submittedName>
</protein>
<dbReference type="OrthoDB" id="1634569at2"/>
<dbReference type="RefSeq" id="WP_091364687.1">
    <property type="nucleotide sequence ID" value="NZ_FMXA01000013.1"/>
</dbReference>
<accession>A0A1G5W4R6</accession>
<evidence type="ECO:0000313" key="1">
    <source>
        <dbReference type="EMBL" id="SDA53060.1"/>
    </source>
</evidence>
<dbReference type="EMBL" id="FMXA01000013">
    <property type="protein sequence ID" value="SDA53060.1"/>
    <property type="molecule type" value="Genomic_DNA"/>
</dbReference>
<gene>
    <name evidence="1" type="ORF">SAMN02910343_01131</name>
</gene>
<keyword evidence="2" id="KW-1185">Reference proteome</keyword>
<dbReference type="GeneID" id="87756149"/>
<name>A0A1G5W4R6_9FIRM</name>
<proteinExistence type="predicted"/>
<sequence length="71" mass="8440">MENEEELSAEELQELMSCYKKELAHIYRTASAKRAAAMKRDTFHRNTLLRQCDEEMRSDIDSLKKKFGIHY</sequence>
<dbReference type="Proteomes" id="UP000199689">
    <property type="component" value="Unassembled WGS sequence"/>
</dbReference>
<reference evidence="1 2" key="1">
    <citation type="submission" date="2016-10" db="EMBL/GenBank/DDBJ databases">
        <authorList>
            <person name="de Groot N.N."/>
        </authorList>
    </citation>
    <scope>NUCLEOTIDE SEQUENCE [LARGE SCALE GENOMIC DNA]</scope>
    <source>
        <strain evidence="1 2">DSM 15230</strain>
    </source>
</reference>